<dbReference type="GeneID" id="24269926"/>
<proteinExistence type="predicted"/>
<evidence type="ECO:0000313" key="4">
    <source>
        <dbReference type="Proteomes" id="UP000054561"/>
    </source>
</evidence>
<sequence length="722" mass="80093">MSHDYEKWKRVFVAAWGDYVKVWRLQGGQNYWHKTFQDVDSIFNELTEVIGKRNGWNAAICGGLYNASTDKGCAMRCPGIVSLLLYMRGYYYAPDNWEKNDVHARSAEGFKKYLQCILATEAILQLYGKSNEHLEVVQTISEVLINGDDTWKNALDDEICKGRVYGKFIFGSGILGESIRHRLKELENEWKGRGGRSRRKESGKCTWNDTVQREEEQPISSDTCGTEFKPGQVDKDTADILQLIAVNTTLRAKAFKRIMQNVFNWKGKCDMGKKIRNRIQQGIKDVGATVNTGKAPKKETSNTPARNPPTGRPRPGTGPGRTPERGPTQSKPPHASLPKNPTAADDQLGAKAKPTPPAKPVAATPVATKTTSGSGMTTTSSGGGGGKTGQGAAGGVSKGKGKTTTKQEDCPWKTILQEHRKQVYVLQNYDREDLETMNTALHNFIDYMEQNHELVDAFGANCYNAGWEDISSDGHFYMGQTVADVVRCKLMTGALMYANGDNTQEKKAHGGSTDMSELETQLRCELANALGYILEKKYCAHQTGLKRGIKYARHTVKAMGGIGGIQEHNNGPVMNGDCTECGYKVTHGSVRVVHGELVNLLIEAGKIMDKIGQLEHSTDCSEKWEDYKSRQQSTGGTKVVNTTQFPEVKKKEKEIIKITKEAVEEVKKKIDEELEKKKGKDTTRKHTDHTTATDYEPIRMDDHHNNAHAATTAQHPTSLSRQ</sequence>
<dbReference type="RefSeq" id="XP_012337645.1">
    <property type="nucleotide sequence ID" value="XM_012482222.1"/>
</dbReference>
<feature type="compositionally biased region" description="Gly residues" evidence="1">
    <location>
        <begin position="381"/>
        <end position="398"/>
    </location>
</feature>
<accession>A0A0D9QG08</accession>
<evidence type="ECO:0000259" key="2">
    <source>
        <dbReference type="Pfam" id="PF12887"/>
    </source>
</evidence>
<dbReference type="AlphaFoldDB" id="A0A0D9QG08"/>
<protein>
    <recommendedName>
        <fullName evidence="2">Schizont-infected cell agglutination extracellular alpha domain-containing protein</fullName>
    </recommendedName>
</protein>
<dbReference type="InterPro" id="IPR024290">
    <property type="entry name" value="SICA_extracell_a"/>
</dbReference>
<name>A0A0D9QG08_PLAFR</name>
<keyword evidence="4" id="KW-1185">Reference proteome</keyword>
<dbReference type="VEuPathDB" id="PlasmoDB:AK88_04612"/>
<dbReference type="Proteomes" id="UP000054561">
    <property type="component" value="Unassembled WGS sequence"/>
</dbReference>
<feature type="compositionally biased region" description="Basic and acidic residues" evidence="1">
    <location>
        <begin position="670"/>
        <end position="705"/>
    </location>
</feature>
<feature type="domain" description="Schizont-infected cell agglutination extracellular alpha" evidence="2">
    <location>
        <begin position="29"/>
        <end position="180"/>
    </location>
</feature>
<dbReference type="Pfam" id="PF12887">
    <property type="entry name" value="SICA_alpha"/>
    <property type="match status" value="1"/>
</dbReference>
<gene>
    <name evidence="3" type="ORF">AK88_04612</name>
</gene>
<organism evidence="3 4">
    <name type="scientific">Plasmodium fragile</name>
    <dbReference type="NCBI Taxonomy" id="5857"/>
    <lineage>
        <taxon>Eukaryota</taxon>
        <taxon>Sar</taxon>
        <taxon>Alveolata</taxon>
        <taxon>Apicomplexa</taxon>
        <taxon>Aconoidasida</taxon>
        <taxon>Haemosporida</taxon>
        <taxon>Plasmodiidae</taxon>
        <taxon>Plasmodium</taxon>
        <taxon>Plasmodium (Plasmodium)</taxon>
    </lineage>
</organism>
<evidence type="ECO:0000313" key="3">
    <source>
        <dbReference type="EMBL" id="KJP85742.1"/>
    </source>
</evidence>
<evidence type="ECO:0000256" key="1">
    <source>
        <dbReference type="SAM" id="MobiDB-lite"/>
    </source>
</evidence>
<feature type="region of interest" description="Disordered" evidence="1">
    <location>
        <begin position="283"/>
        <end position="407"/>
    </location>
</feature>
<reference evidence="3 4" key="1">
    <citation type="submission" date="2014-03" db="EMBL/GenBank/DDBJ databases">
        <title>The Genome Sequence of Plasmodium fragile nilgiri.</title>
        <authorList>
            <consortium name="The Broad Institute Genomics Platform"/>
            <consortium name="The Broad Institute Genome Sequencing Center for Infectious Disease"/>
            <person name="Neafsey D."/>
            <person name="Duraisingh M."/>
            <person name="Young S.K."/>
            <person name="Zeng Q."/>
            <person name="Gargeya S."/>
            <person name="Abouelleil A."/>
            <person name="Alvarado L."/>
            <person name="Chapman S.B."/>
            <person name="Gainer-Dewar J."/>
            <person name="Goldberg J."/>
            <person name="Griggs A."/>
            <person name="Gujja S."/>
            <person name="Hansen M."/>
            <person name="Howarth C."/>
            <person name="Imamovic A."/>
            <person name="Larimer J."/>
            <person name="Pearson M."/>
            <person name="Poon T.W."/>
            <person name="Priest M."/>
            <person name="Roberts A."/>
            <person name="Saif S."/>
            <person name="Shea T."/>
            <person name="Sykes S."/>
            <person name="Wortman J."/>
            <person name="Nusbaum C."/>
            <person name="Birren B."/>
        </authorList>
    </citation>
    <scope>NUCLEOTIDE SEQUENCE [LARGE SCALE GENOMIC DNA]</scope>
    <source>
        <strain evidence="4">nilgiri</strain>
    </source>
</reference>
<feature type="compositionally biased region" description="Low complexity" evidence="1">
    <location>
        <begin position="360"/>
        <end position="380"/>
    </location>
</feature>
<dbReference type="EMBL" id="KQ001713">
    <property type="protein sequence ID" value="KJP85742.1"/>
    <property type="molecule type" value="Genomic_DNA"/>
</dbReference>
<feature type="region of interest" description="Disordered" evidence="1">
    <location>
        <begin position="670"/>
        <end position="722"/>
    </location>
</feature>